<name>A0A9X3IU17_9GAMM</name>
<dbReference type="Pfam" id="PF13185">
    <property type="entry name" value="GAF_2"/>
    <property type="match status" value="1"/>
</dbReference>
<gene>
    <name evidence="2" type="ORF">OUO13_14980</name>
</gene>
<comment type="caution">
    <text evidence="2">The sequence shown here is derived from an EMBL/GenBank/DDBJ whole genome shotgun (WGS) entry which is preliminary data.</text>
</comment>
<dbReference type="InterPro" id="IPR003018">
    <property type="entry name" value="GAF"/>
</dbReference>
<accession>A0A9X3IU17</accession>
<dbReference type="InterPro" id="IPR029016">
    <property type="entry name" value="GAF-like_dom_sf"/>
</dbReference>
<evidence type="ECO:0000313" key="2">
    <source>
        <dbReference type="EMBL" id="MCY0966489.1"/>
    </source>
</evidence>
<sequence>MKAFVKAAEVWTPDATGNRLRLATSYYGDLGDFEAISKTMSFGYGEGLPGGAWQQRRPLVWNDLKNDQFKRRNFISDTGIESGIAIPIFSGEFLLAVAVLFCGRSGEVMGAVEVWYNNTINPRNELRVTDGYYGDLQHFDYISRKLTIAKGRGLPGQAWEKGRPLIMTDIGNNDAFLRSQDAAEAGICTGIALPYSILADETQVVTFLSAMGAPIAREFEIWIPDSANMSLRFESGFSVDRRNLAAEYDGVRYIRGEGDHGKVWITGHPQIITSPHHPRSVFLYLPVISLGQLTAVVKFQLQ</sequence>
<reference evidence="2" key="1">
    <citation type="submission" date="2022-11" db="EMBL/GenBank/DDBJ databases">
        <title>Parathalassolutuus dongxingensis gen. nov., sp. nov., a novel member of family Oceanospirillaceae isolated from a coastal shrimp pond in Guangxi, China.</title>
        <authorList>
            <person name="Chen H."/>
        </authorList>
    </citation>
    <scope>NUCLEOTIDE SEQUENCE</scope>
    <source>
        <strain evidence="2">G-43</strain>
    </source>
</reference>
<dbReference type="Gene3D" id="3.30.450.40">
    <property type="match status" value="2"/>
</dbReference>
<dbReference type="AlphaFoldDB" id="A0A9X3IU17"/>
<dbReference type="EMBL" id="JAPNOA010000056">
    <property type="protein sequence ID" value="MCY0966489.1"/>
    <property type="molecule type" value="Genomic_DNA"/>
</dbReference>
<evidence type="ECO:0000259" key="1">
    <source>
        <dbReference type="Pfam" id="PF13185"/>
    </source>
</evidence>
<evidence type="ECO:0000313" key="3">
    <source>
        <dbReference type="Proteomes" id="UP001150830"/>
    </source>
</evidence>
<organism evidence="2 3">
    <name type="scientific">Parathalassolituus penaei</name>
    <dbReference type="NCBI Taxonomy" id="2997323"/>
    <lineage>
        <taxon>Bacteria</taxon>
        <taxon>Pseudomonadati</taxon>
        <taxon>Pseudomonadota</taxon>
        <taxon>Gammaproteobacteria</taxon>
        <taxon>Oceanospirillales</taxon>
        <taxon>Oceanospirillaceae</taxon>
        <taxon>Parathalassolituus</taxon>
    </lineage>
</organism>
<proteinExistence type="predicted"/>
<dbReference type="RefSeq" id="WP_283174698.1">
    <property type="nucleotide sequence ID" value="NZ_JAPNOA010000056.1"/>
</dbReference>
<protein>
    <submittedName>
        <fullName evidence="2">GAF domain-containing protein</fullName>
    </submittedName>
</protein>
<feature type="domain" description="GAF" evidence="1">
    <location>
        <begin position="12"/>
        <end position="104"/>
    </location>
</feature>
<dbReference type="Proteomes" id="UP001150830">
    <property type="component" value="Unassembled WGS sequence"/>
</dbReference>
<dbReference type="SUPFAM" id="SSF55781">
    <property type="entry name" value="GAF domain-like"/>
    <property type="match status" value="1"/>
</dbReference>
<keyword evidence="3" id="KW-1185">Reference proteome</keyword>